<dbReference type="HOGENOM" id="CLU_028723_5_1_9"/>
<evidence type="ECO:0000313" key="9">
    <source>
        <dbReference type="EMBL" id="AAK80593.1"/>
    </source>
</evidence>
<dbReference type="PANTHER" id="PTHR43390">
    <property type="entry name" value="SIGNAL PEPTIDASE I"/>
    <property type="match status" value="1"/>
</dbReference>
<keyword evidence="7" id="KW-0645">Protease</keyword>
<evidence type="ECO:0000256" key="2">
    <source>
        <dbReference type="ARBA" id="ARBA00004401"/>
    </source>
</evidence>
<reference evidence="9 10" key="1">
    <citation type="journal article" date="2001" name="J. Bacteriol.">
        <title>Genome sequence and comparative analysis of the solvent-producing bacterium Clostridium acetobutylicum.</title>
        <authorList>
            <person name="Nolling J."/>
            <person name="Breton G."/>
            <person name="Omelchenko M.V."/>
            <person name="Makarova K.S."/>
            <person name="Zeng Q."/>
            <person name="Gibson R."/>
            <person name="Lee H.M."/>
            <person name="Dubois J."/>
            <person name="Qiu D."/>
            <person name="Hitti J."/>
            <person name="Wolf Y.I."/>
            <person name="Tatusov R.L."/>
            <person name="Sabathe F."/>
            <person name="Doucette-Stamm L."/>
            <person name="Soucaille P."/>
            <person name="Daly M.J."/>
            <person name="Bennett G.N."/>
            <person name="Koonin E.V."/>
            <person name="Smith D.R."/>
        </authorList>
    </citation>
    <scope>NUCLEOTIDE SEQUENCE [LARGE SCALE GENOMIC DNA]</scope>
    <source>
        <strain evidence="10">ATCC 824 / DSM 792 / JCM 1419 / LMG 5710 / VKM B-1787</strain>
    </source>
</reference>
<dbReference type="EMBL" id="AE001437">
    <property type="protein sequence ID" value="AAK80593.1"/>
    <property type="molecule type" value="Genomic_DNA"/>
</dbReference>
<dbReference type="CDD" id="cd06530">
    <property type="entry name" value="S26_SPase_I"/>
    <property type="match status" value="1"/>
</dbReference>
<dbReference type="GO" id="GO:0005886">
    <property type="term" value="C:plasma membrane"/>
    <property type="evidence" value="ECO:0007669"/>
    <property type="project" value="UniProtKB-SubCell"/>
</dbReference>
<comment type="subcellular location">
    <subcellularLocation>
        <location evidence="2">Cell membrane</location>
        <topology evidence="2">Single-pass type II membrane protein</topology>
    </subcellularLocation>
    <subcellularLocation>
        <location evidence="7">Membrane</location>
        <topology evidence="7">Single-pass type II membrane protein</topology>
    </subcellularLocation>
</comment>
<dbReference type="AlphaFoldDB" id="Q97FT1"/>
<evidence type="ECO:0000256" key="3">
    <source>
        <dbReference type="ARBA" id="ARBA00009370"/>
    </source>
</evidence>
<dbReference type="OrthoDB" id="9802919at2"/>
<dbReference type="InterPro" id="IPR000223">
    <property type="entry name" value="Pept_S26A_signal_pept_1"/>
</dbReference>
<feature type="active site" evidence="6">
    <location>
        <position position="46"/>
    </location>
</feature>
<dbReference type="Pfam" id="PF10502">
    <property type="entry name" value="Peptidase_S26"/>
    <property type="match status" value="1"/>
</dbReference>
<evidence type="ECO:0000256" key="4">
    <source>
        <dbReference type="ARBA" id="ARBA00013208"/>
    </source>
</evidence>
<dbReference type="PATRIC" id="fig|272562.8.peg.2835"/>
<feature type="domain" description="Peptidase S26" evidence="8">
    <location>
        <begin position="16"/>
        <end position="175"/>
    </location>
</feature>
<feature type="transmembrane region" description="Helical" evidence="7">
    <location>
        <begin position="18"/>
        <end position="38"/>
    </location>
</feature>
<comment type="catalytic activity">
    <reaction evidence="1 7">
        <text>Cleavage of hydrophobic, N-terminal signal or leader sequences from secreted and periplasmic proteins.</text>
        <dbReference type="EC" id="3.4.21.89"/>
    </reaction>
</comment>
<proteinExistence type="inferred from homology"/>
<evidence type="ECO:0000256" key="1">
    <source>
        <dbReference type="ARBA" id="ARBA00000677"/>
    </source>
</evidence>
<keyword evidence="10" id="KW-1185">Reference proteome</keyword>
<dbReference type="PIR" id="F97225">
    <property type="entry name" value="F97225"/>
</dbReference>
<dbReference type="KEGG" id="cac:CA_C2646"/>
<dbReference type="eggNOG" id="COG0681">
    <property type="taxonomic scope" value="Bacteria"/>
</dbReference>
<dbReference type="InterPro" id="IPR019758">
    <property type="entry name" value="Pept_S26A_signal_pept_1_CS"/>
</dbReference>
<evidence type="ECO:0000259" key="8">
    <source>
        <dbReference type="Pfam" id="PF10502"/>
    </source>
</evidence>
<evidence type="ECO:0000313" key="10">
    <source>
        <dbReference type="Proteomes" id="UP000000814"/>
    </source>
</evidence>
<dbReference type="EC" id="3.4.21.89" evidence="4 7"/>
<dbReference type="Proteomes" id="UP000000814">
    <property type="component" value="Chromosome"/>
</dbReference>
<keyword evidence="5 7" id="KW-0378">Hydrolase</keyword>
<dbReference type="SUPFAM" id="SSF51306">
    <property type="entry name" value="LexA/Signal peptidase"/>
    <property type="match status" value="1"/>
</dbReference>
<dbReference type="STRING" id="272562.CA_C2646"/>
<sequence>MGKENEESKSLGQNVKEYAILLVVALGIAVIFRTFVFARANVDGPSMMPTFKDKDVIFVEKLSLYTHSIKKGEVVTFYSGDAENNIYIKRVIGLAGDVIELKNGKVYVNGKALKEDYLAPDVYTGGGSFLAENTKYKVPDGNIFVLGDNRPVSKDSRYIGPISLKSLYGHVIFRAYPFNSMKRF</sequence>
<dbReference type="RefSeq" id="WP_010965934.1">
    <property type="nucleotide sequence ID" value="NC_003030.1"/>
</dbReference>
<keyword evidence="7" id="KW-1133">Transmembrane helix</keyword>
<dbReference type="GeneID" id="44999114"/>
<gene>
    <name evidence="9" type="primary">sipS</name>
    <name evidence="9" type="ordered locus">CA_C2646</name>
</gene>
<keyword evidence="7" id="KW-0812">Transmembrane</keyword>
<name>Q97FT1_CLOAB</name>
<evidence type="ECO:0000256" key="6">
    <source>
        <dbReference type="PIRSR" id="PIRSR600223-1"/>
    </source>
</evidence>
<protein>
    <recommendedName>
        <fullName evidence="4 7">Signal peptidase I</fullName>
        <ecNumber evidence="4 7">3.4.21.89</ecNumber>
    </recommendedName>
</protein>
<dbReference type="PROSITE" id="PS00761">
    <property type="entry name" value="SPASE_I_3"/>
    <property type="match status" value="1"/>
</dbReference>
<dbReference type="PANTHER" id="PTHR43390:SF1">
    <property type="entry name" value="CHLOROPLAST PROCESSING PEPTIDASE"/>
    <property type="match status" value="1"/>
</dbReference>
<dbReference type="PRINTS" id="PR00727">
    <property type="entry name" value="LEADERPTASE"/>
</dbReference>
<comment type="similarity">
    <text evidence="3 7">Belongs to the peptidase S26 family.</text>
</comment>
<dbReference type="InterPro" id="IPR036286">
    <property type="entry name" value="LexA/Signal_pep-like_sf"/>
</dbReference>
<dbReference type="GO" id="GO:0009003">
    <property type="term" value="F:signal peptidase activity"/>
    <property type="evidence" value="ECO:0007669"/>
    <property type="project" value="UniProtKB-EC"/>
</dbReference>
<evidence type="ECO:0000256" key="5">
    <source>
        <dbReference type="ARBA" id="ARBA00022801"/>
    </source>
</evidence>
<dbReference type="GO" id="GO:0004252">
    <property type="term" value="F:serine-type endopeptidase activity"/>
    <property type="evidence" value="ECO:0007669"/>
    <property type="project" value="InterPro"/>
</dbReference>
<dbReference type="NCBIfam" id="TIGR02227">
    <property type="entry name" value="sigpep_I_bact"/>
    <property type="match status" value="1"/>
</dbReference>
<evidence type="ECO:0000256" key="7">
    <source>
        <dbReference type="RuleBase" id="RU362042"/>
    </source>
</evidence>
<keyword evidence="7" id="KW-0472">Membrane</keyword>
<feature type="active site" evidence="6">
    <location>
        <position position="89"/>
    </location>
</feature>
<accession>Q97FT1</accession>
<dbReference type="GO" id="GO:0006465">
    <property type="term" value="P:signal peptide processing"/>
    <property type="evidence" value="ECO:0007669"/>
    <property type="project" value="InterPro"/>
</dbReference>
<dbReference type="InterPro" id="IPR019533">
    <property type="entry name" value="Peptidase_S26"/>
</dbReference>
<organism evidence="9 10">
    <name type="scientific">Clostridium acetobutylicum (strain ATCC 824 / DSM 792 / JCM 1419 / IAM 19013 / LMG 5710 / NBRC 13948 / NRRL B-527 / VKM B-1787 / 2291 / W)</name>
    <dbReference type="NCBI Taxonomy" id="272562"/>
    <lineage>
        <taxon>Bacteria</taxon>
        <taxon>Bacillati</taxon>
        <taxon>Bacillota</taxon>
        <taxon>Clostridia</taxon>
        <taxon>Eubacteriales</taxon>
        <taxon>Clostridiaceae</taxon>
        <taxon>Clostridium</taxon>
    </lineage>
</organism>
<dbReference type="Gene3D" id="2.10.109.10">
    <property type="entry name" value="Umud Fragment, subunit A"/>
    <property type="match status" value="1"/>
</dbReference>